<comment type="cofactor">
    <cofactor evidence="1">
        <name>Mg(2+)</name>
        <dbReference type="ChEBI" id="CHEBI:18420"/>
    </cofactor>
</comment>
<dbReference type="Pfam" id="PF12710">
    <property type="entry name" value="HAD"/>
    <property type="match status" value="1"/>
</dbReference>
<comment type="catalytic activity">
    <reaction evidence="10">
        <text>O-phospho-D-serine + H2O = D-serine + phosphate</text>
        <dbReference type="Rhea" id="RHEA:24873"/>
        <dbReference type="ChEBI" id="CHEBI:15377"/>
        <dbReference type="ChEBI" id="CHEBI:35247"/>
        <dbReference type="ChEBI" id="CHEBI:43474"/>
        <dbReference type="ChEBI" id="CHEBI:58680"/>
        <dbReference type="EC" id="3.1.3.3"/>
    </reaction>
</comment>
<name>A0A1G2EMY0_9BACT</name>
<keyword evidence="5" id="KW-0479">Metal-binding</keyword>
<dbReference type="PANTHER" id="PTHR43344">
    <property type="entry name" value="PHOSPHOSERINE PHOSPHATASE"/>
    <property type="match status" value="1"/>
</dbReference>
<evidence type="ECO:0000256" key="6">
    <source>
        <dbReference type="ARBA" id="ARBA00022801"/>
    </source>
</evidence>
<dbReference type="NCBIfam" id="TIGR01488">
    <property type="entry name" value="HAD-SF-IB"/>
    <property type="match status" value="1"/>
</dbReference>
<dbReference type="GO" id="GO:0006564">
    <property type="term" value="P:L-serine biosynthetic process"/>
    <property type="evidence" value="ECO:0007669"/>
    <property type="project" value="UniProtKB-KW"/>
</dbReference>
<dbReference type="InterPro" id="IPR050582">
    <property type="entry name" value="HAD-like_SerB"/>
</dbReference>
<keyword evidence="8" id="KW-0718">Serine biosynthesis</keyword>
<dbReference type="GO" id="GO:0005737">
    <property type="term" value="C:cytoplasm"/>
    <property type="evidence" value="ECO:0007669"/>
    <property type="project" value="TreeGrafter"/>
</dbReference>
<reference evidence="11 12" key="1">
    <citation type="journal article" date="2016" name="Nat. Commun.">
        <title>Thousands of microbial genomes shed light on interconnected biogeochemical processes in an aquifer system.</title>
        <authorList>
            <person name="Anantharaman K."/>
            <person name="Brown C.T."/>
            <person name="Hug L.A."/>
            <person name="Sharon I."/>
            <person name="Castelle C.J."/>
            <person name="Probst A.J."/>
            <person name="Thomas B.C."/>
            <person name="Singh A."/>
            <person name="Wilkins M.J."/>
            <person name="Karaoz U."/>
            <person name="Brodie E.L."/>
            <person name="Williams K.H."/>
            <person name="Hubbard S.S."/>
            <person name="Banfield J.F."/>
        </authorList>
    </citation>
    <scope>NUCLEOTIDE SEQUENCE [LARGE SCALE GENOMIC DNA]</scope>
</reference>
<dbReference type="EC" id="3.1.3.3" evidence="3"/>
<evidence type="ECO:0000313" key="11">
    <source>
        <dbReference type="EMBL" id="OGZ26700.1"/>
    </source>
</evidence>
<keyword evidence="6" id="KW-0378">Hydrolase</keyword>
<dbReference type="Proteomes" id="UP000176326">
    <property type="component" value="Unassembled WGS sequence"/>
</dbReference>
<evidence type="ECO:0000256" key="7">
    <source>
        <dbReference type="ARBA" id="ARBA00022842"/>
    </source>
</evidence>
<dbReference type="EMBL" id="MHMN01000057">
    <property type="protein sequence ID" value="OGZ26700.1"/>
    <property type="molecule type" value="Genomic_DNA"/>
</dbReference>
<evidence type="ECO:0000256" key="1">
    <source>
        <dbReference type="ARBA" id="ARBA00001946"/>
    </source>
</evidence>
<dbReference type="GO" id="GO:0000287">
    <property type="term" value="F:magnesium ion binding"/>
    <property type="evidence" value="ECO:0007669"/>
    <property type="project" value="TreeGrafter"/>
</dbReference>
<evidence type="ECO:0000256" key="3">
    <source>
        <dbReference type="ARBA" id="ARBA00012640"/>
    </source>
</evidence>
<dbReference type="GO" id="GO:0036424">
    <property type="term" value="F:L-phosphoserine phosphatase activity"/>
    <property type="evidence" value="ECO:0007669"/>
    <property type="project" value="TreeGrafter"/>
</dbReference>
<keyword evidence="4" id="KW-0028">Amino-acid biosynthesis</keyword>
<comment type="catalytic activity">
    <reaction evidence="9">
        <text>O-phospho-L-serine + H2O = L-serine + phosphate</text>
        <dbReference type="Rhea" id="RHEA:21208"/>
        <dbReference type="ChEBI" id="CHEBI:15377"/>
        <dbReference type="ChEBI" id="CHEBI:33384"/>
        <dbReference type="ChEBI" id="CHEBI:43474"/>
        <dbReference type="ChEBI" id="CHEBI:57524"/>
        <dbReference type="EC" id="3.1.3.3"/>
    </reaction>
</comment>
<proteinExistence type="predicted"/>
<evidence type="ECO:0000256" key="4">
    <source>
        <dbReference type="ARBA" id="ARBA00022605"/>
    </source>
</evidence>
<keyword evidence="7" id="KW-0460">Magnesium</keyword>
<dbReference type="SUPFAM" id="SSF56784">
    <property type="entry name" value="HAD-like"/>
    <property type="match status" value="1"/>
</dbReference>
<sequence>MEKLSKKRVAVFDIDGTIFRSSLLIELTDALIQEGVFASKARETYKRAFDNWLNRKGSYQEYLNAVIEAFVKNIKGAGYKDFSKISRKVISFHGERNYKYTIDLIKKLKKKNYFVLAISGSPYSAVKGFAEKLGFDKAYGRVLEIENGKFTGKVLYADLIENKDKILERAVEKENLTLRGSVGVGDTETDISFLKMVEKPICFNPNQNLYNHAKRNGWEVVVERKDVIYKNI</sequence>
<accession>A0A1G2EMY0</accession>
<dbReference type="InterPro" id="IPR023214">
    <property type="entry name" value="HAD_sf"/>
</dbReference>
<comment type="caution">
    <text evidence="11">The sequence shown here is derived from an EMBL/GenBank/DDBJ whole genome shotgun (WGS) entry which is preliminary data.</text>
</comment>
<dbReference type="InterPro" id="IPR036412">
    <property type="entry name" value="HAD-like_sf"/>
</dbReference>
<evidence type="ECO:0000256" key="2">
    <source>
        <dbReference type="ARBA" id="ARBA00005135"/>
    </source>
</evidence>
<evidence type="ECO:0000256" key="9">
    <source>
        <dbReference type="ARBA" id="ARBA00048138"/>
    </source>
</evidence>
<evidence type="ECO:0000256" key="5">
    <source>
        <dbReference type="ARBA" id="ARBA00022723"/>
    </source>
</evidence>
<dbReference type="NCBIfam" id="TIGR01490">
    <property type="entry name" value="HAD-SF-IB-hyp1"/>
    <property type="match status" value="1"/>
</dbReference>
<evidence type="ECO:0000256" key="8">
    <source>
        <dbReference type="ARBA" id="ARBA00023299"/>
    </source>
</evidence>
<comment type="pathway">
    <text evidence="2">Amino-acid biosynthesis; L-serine biosynthesis; L-serine from 3-phospho-D-glycerate: step 3/3.</text>
</comment>
<dbReference type="PANTHER" id="PTHR43344:SF2">
    <property type="entry name" value="PHOSPHOSERINE PHOSPHATASE"/>
    <property type="match status" value="1"/>
</dbReference>
<organism evidence="11 12">
    <name type="scientific">Candidatus Nealsonbacteria bacterium RIFOXYC1_FULL_40_7</name>
    <dbReference type="NCBI Taxonomy" id="1801678"/>
    <lineage>
        <taxon>Bacteria</taxon>
        <taxon>Candidatus Nealsoniibacteriota</taxon>
    </lineage>
</organism>
<protein>
    <recommendedName>
        <fullName evidence="3">phosphoserine phosphatase</fullName>
        <ecNumber evidence="3">3.1.3.3</ecNumber>
    </recommendedName>
</protein>
<evidence type="ECO:0000256" key="10">
    <source>
        <dbReference type="ARBA" id="ARBA00048523"/>
    </source>
</evidence>
<gene>
    <name evidence="11" type="ORF">A2427_04490</name>
</gene>
<dbReference type="Gene3D" id="3.40.50.1000">
    <property type="entry name" value="HAD superfamily/HAD-like"/>
    <property type="match status" value="1"/>
</dbReference>
<evidence type="ECO:0000313" key="12">
    <source>
        <dbReference type="Proteomes" id="UP000176326"/>
    </source>
</evidence>
<dbReference type="AlphaFoldDB" id="A0A1G2EMY0"/>
<dbReference type="InterPro" id="IPR006385">
    <property type="entry name" value="HAD_hydro_SerB1"/>
</dbReference>